<dbReference type="GO" id="GO:0004177">
    <property type="term" value="F:aminopeptidase activity"/>
    <property type="evidence" value="ECO:0007669"/>
    <property type="project" value="UniProtKB-EC"/>
</dbReference>
<reference evidence="4 5" key="1">
    <citation type="journal article" date="2010" name="J. Bacteriol.">
        <title>Biochemical characterization of a novel indole prenyltransferase from Streptomyces sp. SN-593.</title>
        <authorList>
            <person name="Takahashi S."/>
            <person name="Takagi H."/>
            <person name="Toyoda A."/>
            <person name="Uramoto M."/>
            <person name="Nogawa T."/>
            <person name="Ueki M."/>
            <person name="Sakaki Y."/>
            <person name="Osada H."/>
        </authorList>
    </citation>
    <scope>NUCLEOTIDE SEQUENCE [LARGE SCALE GENOMIC DNA]</scope>
    <source>
        <strain evidence="4 5">SN-593</strain>
    </source>
</reference>
<proteinExistence type="inferred from homology"/>
<reference evidence="4 5" key="4">
    <citation type="journal article" date="2020" name="Sci. Rep.">
        <title>beta-carboline chemical signals induce reveromycin production through a LuxR family regulator in Streptomyces sp. SN-593.</title>
        <authorList>
            <person name="Panthee S."/>
            <person name="Kito N."/>
            <person name="Hayashi T."/>
            <person name="Shimizu T."/>
            <person name="Ishikawa J."/>
            <person name="Hamamoto H."/>
            <person name="Osada H."/>
            <person name="Takahashi S."/>
        </authorList>
    </citation>
    <scope>NUCLEOTIDE SEQUENCE [LARGE SCALE GENOMIC DNA]</scope>
    <source>
        <strain evidence="4 5">SN-593</strain>
    </source>
</reference>
<reference evidence="4 5" key="3">
    <citation type="journal article" date="2011" name="Nat. Chem. Biol.">
        <title>Reveromycin A biosynthesis uses RevG and RevJ for stereospecific spiroacetal formation.</title>
        <authorList>
            <person name="Takahashi S."/>
            <person name="Toyoda A."/>
            <person name="Sekiyama Y."/>
            <person name="Takagi H."/>
            <person name="Nogawa T."/>
            <person name="Uramoto M."/>
            <person name="Suzuki R."/>
            <person name="Koshino H."/>
            <person name="Kumano T."/>
            <person name="Panthee S."/>
            <person name="Dairi T."/>
            <person name="Ishikawa J."/>
            <person name="Ikeda H."/>
            <person name="Sakaki Y."/>
            <person name="Osada H."/>
        </authorList>
    </citation>
    <scope>NUCLEOTIDE SEQUENCE [LARGE SCALE GENOMIC DNA]</scope>
    <source>
        <strain evidence="4 5">SN-593</strain>
    </source>
</reference>
<evidence type="ECO:0000256" key="1">
    <source>
        <dbReference type="ARBA" id="ARBA00010088"/>
    </source>
</evidence>
<accession>A0A7U3URS5</accession>
<keyword evidence="5" id="KW-1185">Reference proteome</keyword>
<evidence type="ECO:0000313" key="4">
    <source>
        <dbReference type="EMBL" id="BBA97503.1"/>
    </source>
</evidence>
<dbReference type="RefSeq" id="WP_202233787.1">
    <property type="nucleotide sequence ID" value="NZ_AP018365.1"/>
</dbReference>
<reference evidence="4 5" key="2">
    <citation type="journal article" date="2011" name="J. Antibiot.">
        <title>Furaquinocins I and J: novel polyketide isoprenoid hybrid compounds from Streptomyces reveromyceticus SN-593.</title>
        <authorList>
            <person name="Panthee S."/>
            <person name="Takahashi S."/>
            <person name="Takagi H."/>
            <person name="Nogawa T."/>
            <person name="Oowada E."/>
            <person name="Uramoto M."/>
            <person name="Osada H."/>
        </authorList>
    </citation>
    <scope>NUCLEOTIDE SEQUENCE [LARGE SCALE GENOMIC DNA]</scope>
    <source>
        <strain evidence="4 5">SN-593</strain>
    </source>
</reference>
<evidence type="ECO:0000259" key="3">
    <source>
        <dbReference type="Pfam" id="PF00561"/>
    </source>
</evidence>
<gene>
    <name evidence="4" type="ORF">RVR_3281</name>
</gene>
<organism evidence="4 5">
    <name type="scientific">Actinacidiphila reveromycinica</name>
    <dbReference type="NCBI Taxonomy" id="659352"/>
    <lineage>
        <taxon>Bacteria</taxon>
        <taxon>Bacillati</taxon>
        <taxon>Actinomycetota</taxon>
        <taxon>Actinomycetes</taxon>
        <taxon>Kitasatosporales</taxon>
        <taxon>Streptomycetaceae</taxon>
        <taxon>Actinacidiphila</taxon>
    </lineage>
</organism>
<dbReference type="GO" id="GO:0006508">
    <property type="term" value="P:proteolysis"/>
    <property type="evidence" value="ECO:0007669"/>
    <property type="project" value="InterPro"/>
</dbReference>
<dbReference type="InterPro" id="IPR050471">
    <property type="entry name" value="AB_hydrolase"/>
</dbReference>
<dbReference type="SUPFAM" id="SSF53474">
    <property type="entry name" value="alpha/beta-Hydrolases"/>
    <property type="match status" value="1"/>
</dbReference>
<dbReference type="Gene3D" id="3.40.50.1820">
    <property type="entry name" value="alpha/beta hydrolase"/>
    <property type="match status" value="1"/>
</dbReference>
<dbReference type="Proteomes" id="UP000595703">
    <property type="component" value="Chromosome"/>
</dbReference>
<comment type="similarity">
    <text evidence="1">Belongs to the peptidase S33 family.</text>
</comment>
<dbReference type="PANTHER" id="PTHR43433:SF5">
    <property type="entry name" value="AB HYDROLASE-1 DOMAIN-CONTAINING PROTEIN"/>
    <property type="match status" value="1"/>
</dbReference>
<dbReference type="InterPro" id="IPR002410">
    <property type="entry name" value="Peptidase_S33"/>
</dbReference>
<dbReference type="PRINTS" id="PR00111">
    <property type="entry name" value="ABHYDROLASE"/>
</dbReference>
<dbReference type="PRINTS" id="PR00793">
    <property type="entry name" value="PROAMNOPTASE"/>
</dbReference>
<feature type="domain" description="AB hydrolase-1" evidence="3">
    <location>
        <begin position="20"/>
        <end position="252"/>
    </location>
</feature>
<dbReference type="PANTHER" id="PTHR43433">
    <property type="entry name" value="HYDROLASE, ALPHA/BETA FOLD FAMILY PROTEIN"/>
    <property type="match status" value="1"/>
</dbReference>
<name>A0A7U3URS5_9ACTN</name>
<dbReference type="EMBL" id="AP018365">
    <property type="protein sequence ID" value="BBA97503.1"/>
    <property type="molecule type" value="Genomic_DNA"/>
</dbReference>
<dbReference type="InterPro" id="IPR000073">
    <property type="entry name" value="AB_hydrolase_1"/>
</dbReference>
<dbReference type="Pfam" id="PF00561">
    <property type="entry name" value="Abhydrolase_1"/>
    <property type="match status" value="1"/>
</dbReference>
<evidence type="ECO:0000256" key="2">
    <source>
        <dbReference type="ARBA" id="ARBA00022801"/>
    </source>
</evidence>
<dbReference type="InterPro" id="IPR029058">
    <property type="entry name" value="AB_hydrolase_fold"/>
</dbReference>
<evidence type="ECO:0000313" key="5">
    <source>
        <dbReference type="Proteomes" id="UP000595703"/>
    </source>
</evidence>
<keyword evidence="2 4" id="KW-0378">Hydrolase</keyword>
<sequence>MATADLDGTALTYQVTGTGPRLLFLNGSGGTLVEAAPLLLRLAGRFEVAAFDQRGIGRSAAASGPYAMADLAADAAALADHLGWPSFRVFGISFGGMVAQELAVTRPERIERMALLCTSSGGPGGSSYPLHTLGELPLEERQARYAGILDTRFTAEWLASRPGDRAVVESMRGRLAAGKPAAVRLGEELQLRARAAHDVYDRLPAVTCPTLVAAGRYDGIAPVANSEAVARAIPGAELRVFEGGHIFPFQDPEALPAVIDFLAR</sequence>
<protein>
    <submittedName>
        <fullName evidence="4">Putative hydrolase</fullName>
    </submittedName>
</protein>
<dbReference type="AlphaFoldDB" id="A0A7U3URS5"/>
<dbReference type="KEGG" id="arev:RVR_3281"/>